<keyword evidence="3 6" id="KW-0238">DNA-binding</keyword>
<dbReference type="Gene3D" id="3.40.190.290">
    <property type="match status" value="1"/>
</dbReference>
<dbReference type="PRINTS" id="PR00039">
    <property type="entry name" value="HTHLYSR"/>
</dbReference>
<dbReference type="FunFam" id="1.10.10.10:FF:000001">
    <property type="entry name" value="LysR family transcriptional regulator"/>
    <property type="match status" value="1"/>
</dbReference>
<dbReference type="SUPFAM" id="SSF53850">
    <property type="entry name" value="Periplasmic binding protein-like II"/>
    <property type="match status" value="1"/>
</dbReference>
<evidence type="ECO:0000256" key="3">
    <source>
        <dbReference type="ARBA" id="ARBA00023125"/>
    </source>
</evidence>
<evidence type="ECO:0000259" key="5">
    <source>
        <dbReference type="PROSITE" id="PS50931"/>
    </source>
</evidence>
<gene>
    <name evidence="6" type="ORF">GA0070608_4379</name>
</gene>
<dbReference type="InterPro" id="IPR036388">
    <property type="entry name" value="WH-like_DNA-bd_sf"/>
</dbReference>
<dbReference type="SUPFAM" id="SSF46785">
    <property type="entry name" value="Winged helix' DNA-binding domain"/>
    <property type="match status" value="1"/>
</dbReference>
<evidence type="ECO:0000313" key="7">
    <source>
        <dbReference type="Proteomes" id="UP000199343"/>
    </source>
</evidence>
<dbReference type="InterPro" id="IPR036390">
    <property type="entry name" value="WH_DNA-bd_sf"/>
</dbReference>
<keyword evidence="2" id="KW-0805">Transcription regulation</keyword>
<evidence type="ECO:0000256" key="1">
    <source>
        <dbReference type="ARBA" id="ARBA00009437"/>
    </source>
</evidence>
<dbReference type="GO" id="GO:0032993">
    <property type="term" value="C:protein-DNA complex"/>
    <property type="evidence" value="ECO:0007669"/>
    <property type="project" value="TreeGrafter"/>
</dbReference>
<feature type="domain" description="HTH lysR-type" evidence="5">
    <location>
        <begin position="26"/>
        <end position="83"/>
    </location>
</feature>
<comment type="similarity">
    <text evidence="1">Belongs to the LysR transcriptional regulatory family.</text>
</comment>
<dbReference type="EMBL" id="FMIC01000002">
    <property type="protein sequence ID" value="SCL70580.1"/>
    <property type="molecule type" value="Genomic_DNA"/>
</dbReference>
<dbReference type="Pfam" id="PF03466">
    <property type="entry name" value="LysR_substrate"/>
    <property type="match status" value="1"/>
</dbReference>
<evidence type="ECO:0000256" key="4">
    <source>
        <dbReference type="ARBA" id="ARBA00023163"/>
    </source>
</evidence>
<organism evidence="6 7">
    <name type="scientific">Micromonospora peucetia</name>
    <dbReference type="NCBI Taxonomy" id="47871"/>
    <lineage>
        <taxon>Bacteria</taxon>
        <taxon>Bacillati</taxon>
        <taxon>Actinomycetota</taxon>
        <taxon>Actinomycetes</taxon>
        <taxon>Micromonosporales</taxon>
        <taxon>Micromonosporaceae</taxon>
        <taxon>Micromonospora</taxon>
    </lineage>
</organism>
<dbReference type="InterPro" id="IPR005119">
    <property type="entry name" value="LysR_subst-bd"/>
</dbReference>
<dbReference type="PROSITE" id="PS50931">
    <property type="entry name" value="HTH_LYSR"/>
    <property type="match status" value="1"/>
</dbReference>
<evidence type="ECO:0000313" key="6">
    <source>
        <dbReference type="EMBL" id="SCL70580.1"/>
    </source>
</evidence>
<name>A0A1C6VXF8_9ACTN</name>
<protein>
    <submittedName>
        <fullName evidence="6">DNA-binding transcriptional regulator, LysR family</fullName>
    </submittedName>
</protein>
<evidence type="ECO:0000256" key="2">
    <source>
        <dbReference type="ARBA" id="ARBA00023015"/>
    </source>
</evidence>
<reference evidence="6 7" key="1">
    <citation type="submission" date="2016-06" db="EMBL/GenBank/DDBJ databases">
        <authorList>
            <person name="Kjaerup R.B."/>
            <person name="Dalgaard T.S."/>
            <person name="Juul-Madsen H.R."/>
        </authorList>
    </citation>
    <scope>NUCLEOTIDE SEQUENCE [LARGE SCALE GENOMIC DNA]</scope>
    <source>
        <strain evidence="6 7">DSM 43363</strain>
    </source>
</reference>
<dbReference type="GO" id="GO:0003700">
    <property type="term" value="F:DNA-binding transcription factor activity"/>
    <property type="evidence" value="ECO:0007669"/>
    <property type="project" value="InterPro"/>
</dbReference>
<keyword evidence="4" id="KW-0804">Transcription</keyword>
<sequence length="338" mass="36692">MMGLESNNEHAGEPQPMFVHPYDPGVDLDTVRTFVAVADAGQFQEAAIDLRITQQAVSKRVANLERSLGVTLFARTARGARLTLDGQAFLPHSRELLRAAERAAASVRPGERALRVDVLNRRIAPAVALQNFYRAHPGVELDVVTLSDADAGTAIEAVRTGEIDATFRAVSVPARELPDGILVERALDDPLQLLAGPSHPLAAARSLTPADLTGHRVWIPGIRRGTEWAAYYDELTGAFDLRIDAIGPNFGTEALLDAIVDSADLATLVGAGDRYIWPATHDLRRIPIHGPTPVYPHAFVRRADNPHPTLTALRRHLAASRPRTATEVWAPSWASLRA</sequence>
<dbReference type="Gene3D" id="1.10.10.10">
    <property type="entry name" value="Winged helix-like DNA-binding domain superfamily/Winged helix DNA-binding domain"/>
    <property type="match status" value="1"/>
</dbReference>
<dbReference type="InterPro" id="IPR000847">
    <property type="entry name" value="LysR_HTH_N"/>
</dbReference>
<dbReference type="AlphaFoldDB" id="A0A1C6VXF8"/>
<dbReference type="PANTHER" id="PTHR30346:SF0">
    <property type="entry name" value="HCA OPERON TRANSCRIPTIONAL ACTIVATOR HCAR"/>
    <property type="match status" value="1"/>
</dbReference>
<dbReference type="GO" id="GO:0003677">
    <property type="term" value="F:DNA binding"/>
    <property type="evidence" value="ECO:0007669"/>
    <property type="project" value="UniProtKB-KW"/>
</dbReference>
<dbReference type="STRING" id="47871.GA0070608_4379"/>
<dbReference type="Pfam" id="PF00126">
    <property type="entry name" value="HTH_1"/>
    <property type="match status" value="1"/>
</dbReference>
<proteinExistence type="inferred from homology"/>
<dbReference type="PANTHER" id="PTHR30346">
    <property type="entry name" value="TRANSCRIPTIONAL DUAL REGULATOR HCAR-RELATED"/>
    <property type="match status" value="1"/>
</dbReference>
<accession>A0A1C6VXF8</accession>
<dbReference type="Proteomes" id="UP000199343">
    <property type="component" value="Unassembled WGS sequence"/>
</dbReference>